<keyword evidence="5 6" id="KW-0560">Oxidoreductase</keyword>
<dbReference type="Pfam" id="PF02219">
    <property type="entry name" value="MTHFR"/>
    <property type="match status" value="1"/>
</dbReference>
<protein>
    <recommendedName>
        <fullName evidence="6">Methylenetetrahydrofolate reductase</fullName>
    </recommendedName>
</protein>
<proteinExistence type="inferred from homology"/>
<evidence type="ECO:0000256" key="2">
    <source>
        <dbReference type="ARBA" id="ARBA00004777"/>
    </source>
</evidence>
<evidence type="ECO:0000256" key="5">
    <source>
        <dbReference type="ARBA" id="ARBA00023002"/>
    </source>
</evidence>
<dbReference type="GO" id="GO:0004489">
    <property type="term" value="F:methylenetetrahydrofolate reductase [NAD(P)H] activity"/>
    <property type="evidence" value="ECO:0007669"/>
    <property type="project" value="InterPro"/>
</dbReference>
<evidence type="ECO:0000313" key="7">
    <source>
        <dbReference type="EMBL" id="XBL99277.1"/>
    </source>
</evidence>
<dbReference type="GO" id="GO:0006555">
    <property type="term" value="P:methionine metabolic process"/>
    <property type="evidence" value="ECO:0007669"/>
    <property type="project" value="InterPro"/>
</dbReference>
<reference evidence="7" key="1">
    <citation type="submission" date="2024-05" db="EMBL/GenBank/DDBJ databases">
        <authorList>
            <person name="Yang L."/>
            <person name="Pan L."/>
        </authorList>
    </citation>
    <scope>NUCLEOTIDE SEQUENCE</scope>
    <source>
        <strain evidence="7">FCG-7</strain>
    </source>
</reference>
<dbReference type="InterPro" id="IPR029041">
    <property type="entry name" value="FAD-linked_oxidoreductase-like"/>
</dbReference>
<gene>
    <name evidence="7" type="ORF">ABHF33_09320</name>
</gene>
<evidence type="ECO:0000256" key="6">
    <source>
        <dbReference type="RuleBase" id="RU003862"/>
    </source>
</evidence>
<keyword evidence="3 6" id="KW-0285">Flavoprotein</keyword>
<dbReference type="AlphaFoldDB" id="A0AAU7F6A0"/>
<accession>A0AAU7F6A0</accession>
<organism evidence="7">
    <name type="scientific">Chitinibacter mangrovi</name>
    <dbReference type="NCBI Taxonomy" id="3153927"/>
    <lineage>
        <taxon>Bacteria</taxon>
        <taxon>Pseudomonadati</taxon>
        <taxon>Pseudomonadota</taxon>
        <taxon>Betaproteobacteria</taxon>
        <taxon>Neisseriales</taxon>
        <taxon>Chitinibacteraceae</taxon>
        <taxon>Chitinibacter</taxon>
    </lineage>
</organism>
<dbReference type="EMBL" id="CP157355">
    <property type="protein sequence ID" value="XBL99277.1"/>
    <property type="molecule type" value="Genomic_DNA"/>
</dbReference>
<comment type="similarity">
    <text evidence="6">Belongs to the methylenetetrahydrofolate reductase family.</text>
</comment>
<evidence type="ECO:0000256" key="1">
    <source>
        <dbReference type="ARBA" id="ARBA00001974"/>
    </source>
</evidence>
<dbReference type="KEGG" id="cmav:ABHF33_09320"/>
<dbReference type="SUPFAM" id="SSF51730">
    <property type="entry name" value="FAD-linked oxidoreductase"/>
    <property type="match status" value="1"/>
</dbReference>
<dbReference type="Gene3D" id="3.20.20.220">
    <property type="match status" value="1"/>
</dbReference>
<name>A0AAU7F6A0_9NEIS</name>
<evidence type="ECO:0000256" key="4">
    <source>
        <dbReference type="ARBA" id="ARBA00022827"/>
    </source>
</evidence>
<comment type="pathway">
    <text evidence="2 6">One-carbon metabolism; tetrahydrofolate interconversion.</text>
</comment>
<evidence type="ECO:0000256" key="3">
    <source>
        <dbReference type="ARBA" id="ARBA00022630"/>
    </source>
</evidence>
<keyword evidence="4 6" id="KW-0274">FAD</keyword>
<sequence length="312" mass="34082">MPTTLHTKITQRQSGILLYGITPPKANNTPEKIAEIAALQIERIAPLGVDGLVLYDIQDEADRTDAARPFPFMATLDPLVYSRDYLAALAVPKINYRCVGKYSPDAFRADVSAMADGGEGVSVFVGAASREQQVSLSVAQAYALRRETNPDLLVGGVAIPERHLVKNDEHLRVAHKVAEGCSFFVTQCVYNVEAAKNFLSDYFYACEASGTPMVPIIFTITPCGSVKTLEFMKWLGISIPKWLENDLVHSGDILAKSLDVCRGIFSELMSYAAEKKIPVGCNVESVAIRKDEIEASLQLVRDVQAMFASASM</sequence>
<comment type="cofactor">
    <cofactor evidence="1 6">
        <name>FAD</name>
        <dbReference type="ChEBI" id="CHEBI:57692"/>
    </cofactor>
</comment>
<dbReference type="RefSeq" id="WP_348943708.1">
    <property type="nucleotide sequence ID" value="NZ_CP157355.1"/>
</dbReference>
<dbReference type="InterPro" id="IPR003171">
    <property type="entry name" value="Mehydrof_redctse-like"/>
</dbReference>